<accession>A0A498N488</accession>
<dbReference type="Proteomes" id="UP000290572">
    <property type="component" value="Unassembled WGS sequence"/>
</dbReference>
<organism evidence="2 3">
    <name type="scientific">Labeo rohita</name>
    <name type="common">Indian major carp</name>
    <name type="synonym">Cyprinus rohita</name>
    <dbReference type="NCBI Taxonomy" id="84645"/>
    <lineage>
        <taxon>Eukaryota</taxon>
        <taxon>Metazoa</taxon>
        <taxon>Chordata</taxon>
        <taxon>Craniata</taxon>
        <taxon>Vertebrata</taxon>
        <taxon>Euteleostomi</taxon>
        <taxon>Actinopterygii</taxon>
        <taxon>Neopterygii</taxon>
        <taxon>Teleostei</taxon>
        <taxon>Ostariophysi</taxon>
        <taxon>Cypriniformes</taxon>
        <taxon>Cyprinidae</taxon>
        <taxon>Labeoninae</taxon>
        <taxon>Labeonini</taxon>
        <taxon>Labeo</taxon>
    </lineage>
</organism>
<feature type="compositionally biased region" description="Polar residues" evidence="1">
    <location>
        <begin position="65"/>
        <end position="83"/>
    </location>
</feature>
<gene>
    <name evidence="2" type="ORF">ROHU_005686</name>
</gene>
<protein>
    <submittedName>
        <fullName evidence="2">Uncharacterized protein</fullName>
    </submittedName>
</protein>
<dbReference type="EMBL" id="QBIY01012226">
    <property type="protein sequence ID" value="RXN26632.1"/>
    <property type="molecule type" value="Genomic_DNA"/>
</dbReference>
<feature type="compositionally biased region" description="Basic and acidic residues" evidence="1">
    <location>
        <begin position="38"/>
        <end position="64"/>
    </location>
</feature>
<evidence type="ECO:0000313" key="2">
    <source>
        <dbReference type="EMBL" id="RXN26632.1"/>
    </source>
</evidence>
<evidence type="ECO:0000313" key="3">
    <source>
        <dbReference type="Proteomes" id="UP000290572"/>
    </source>
</evidence>
<keyword evidence="3" id="KW-1185">Reference proteome</keyword>
<comment type="caution">
    <text evidence="2">The sequence shown here is derived from an EMBL/GenBank/DDBJ whole genome shotgun (WGS) entry which is preliminary data.</text>
</comment>
<evidence type="ECO:0000256" key="1">
    <source>
        <dbReference type="SAM" id="MobiDB-lite"/>
    </source>
</evidence>
<feature type="region of interest" description="Disordered" evidence="1">
    <location>
        <begin position="38"/>
        <end position="83"/>
    </location>
</feature>
<proteinExistence type="predicted"/>
<dbReference type="AlphaFoldDB" id="A0A498N488"/>
<reference evidence="2 3" key="1">
    <citation type="submission" date="2018-03" db="EMBL/GenBank/DDBJ databases">
        <title>Draft genome sequence of Rohu Carp (Labeo rohita).</title>
        <authorList>
            <person name="Das P."/>
            <person name="Kushwaha B."/>
            <person name="Joshi C.G."/>
            <person name="Kumar D."/>
            <person name="Nagpure N.S."/>
            <person name="Sahoo L."/>
            <person name="Das S.P."/>
            <person name="Bit A."/>
            <person name="Patnaik S."/>
            <person name="Meher P.K."/>
            <person name="Jayasankar P."/>
            <person name="Koringa P.G."/>
            <person name="Patel N.V."/>
            <person name="Hinsu A.T."/>
            <person name="Kumar R."/>
            <person name="Pandey M."/>
            <person name="Agarwal S."/>
            <person name="Srivastava S."/>
            <person name="Singh M."/>
            <person name="Iquebal M.A."/>
            <person name="Jaiswal S."/>
            <person name="Angadi U.B."/>
            <person name="Kumar N."/>
            <person name="Raza M."/>
            <person name="Shah T.M."/>
            <person name="Rai A."/>
            <person name="Jena J.K."/>
        </authorList>
    </citation>
    <scope>NUCLEOTIDE SEQUENCE [LARGE SCALE GENOMIC DNA]</scope>
    <source>
        <strain evidence="2">DASCIFA01</strain>
        <tissue evidence="2">Testis</tissue>
    </source>
</reference>
<sequence>MFAGYEIWSSKLHQHNHFSCSSPQCLSTSTKMNLSELSLRKDKEERLGPKSDHYGPGDGSDNKESTTLGCSTPPLSSQSIHIT</sequence>
<name>A0A498N488_LABRO</name>